<keyword evidence="11" id="KW-0675">Receptor</keyword>
<dbReference type="PRINTS" id="PR00019">
    <property type="entry name" value="LEURICHRPT"/>
</dbReference>
<dbReference type="GO" id="GO:0005886">
    <property type="term" value="C:plasma membrane"/>
    <property type="evidence" value="ECO:0007669"/>
    <property type="project" value="UniProtKB-SubCell"/>
</dbReference>
<dbReference type="OMA" id="EASFYNI"/>
<dbReference type="EMBL" id="CM000766">
    <property type="protein sequence ID" value="OQU79848.1"/>
    <property type="molecule type" value="Genomic_DNA"/>
</dbReference>
<evidence type="ECO:0000256" key="7">
    <source>
        <dbReference type="ARBA" id="ARBA00022692"/>
    </source>
</evidence>
<evidence type="ECO:0000256" key="6">
    <source>
        <dbReference type="ARBA" id="ARBA00022626"/>
    </source>
</evidence>
<dbReference type="InterPro" id="IPR001611">
    <property type="entry name" value="Leu-rich_rpt"/>
</dbReference>
<keyword evidence="6" id="KW-1070">Brassinosteroid signaling pathway</keyword>
<evidence type="ECO:0000256" key="9">
    <source>
        <dbReference type="ARBA" id="ARBA00022989"/>
    </source>
</evidence>
<dbReference type="GO" id="GO:0009742">
    <property type="term" value="P:brassinosteroid mediated signaling pathway"/>
    <property type="evidence" value="ECO:0007669"/>
    <property type="project" value="UniProtKB-KW"/>
</dbReference>
<dbReference type="SUPFAM" id="SSF52058">
    <property type="entry name" value="L domain-like"/>
    <property type="match status" value="1"/>
</dbReference>
<keyword evidence="7" id="KW-0812">Transmembrane</keyword>
<dbReference type="InterPro" id="IPR032675">
    <property type="entry name" value="LRR_dom_sf"/>
</dbReference>
<evidence type="ECO:0000256" key="11">
    <source>
        <dbReference type="ARBA" id="ARBA00023170"/>
    </source>
</evidence>
<sequence length="271" mass="29330">MLSVLVLRSNQLYGTISDIVGDTKSGECFPSLQIIDLASNNLSSNLRPQWIKQLKSMMAVFNSSGKTLSTLSTGYAAELFYQYSIEISYKGGDMQFPRMLTTVTAIDLSNNRLEGTIPESFGSLVSLRVLSLSHNGFTGNIPYQLGSMTDLESLDLSCNQLSGEIPEELTNLTFLGSLNLSNNHLVGQIPQSRQFSTFDSSSFGGNTRLCGLQLPKSPCGGSPHTPSAVQANKSSRHVSLCRAGLWCRICCCCSGEMGADQQMVCSNCKSF</sequence>
<dbReference type="EMBL" id="CM000766">
    <property type="protein sequence ID" value="KXG24373.1"/>
    <property type="molecule type" value="Genomic_DNA"/>
</dbReference>
<dbReference type="Pfam" id="PF00560">
    <property type="entry name" value="LRR_1"/>
    <property type="match status" value="3"/>
</dbReference>
<dbReference type="PROSITE" id="PS51450">
    <property type="entry name" value="LRR"/>
    <property type="match status" value="1"/>
</dbReference>
<dbReference type="PANTHER" id="PTHR27004:SF420">
    <property type="entry name" value="LEUCINE-RICH REPEAT-CONTAINING N-TERMINAL PLANT-TYPE DOMAIN-CONTAINING PROTEIN"/>
    <property type="match status" value="1"/>
</dbReference>
<accession>A0A1B6PFB2</accession>
<dbReference type="InParanoid" id="A0A1B6PFB2"/>
<keyword evidence="8" id="KW-0677">Repeat</keyword>
<dbReference type="Gene3D" id="3.80.10.10">
    <property type="entry name" value="Ribonuclease Inhibitor"/>
    <property type="match status" value="1"/>
</dbReference>
<evidence type="ECO:0000313" key="14">
    <source>
        <dbReference type="EMBL" id="KXG24373.1"/>
    </source>
</evidence>
<dbReference type="AlphaFoldDB" id="A0A1B6PFB2"/>
<comment type="subcellular location">
    <subcellularLocation>
        <location evidence="1">Cell membrane</location>
    </subcellularLocation>
    <subcellularLocation>
        <location evidence="13">Endomembrane system</location>
        <topology evidence="13">Single-pass membrane protein</topology>
    </subcellularLocation>
    <subcellularLocation>
        <location evidence="2">Membrane</location>
        <topology evidence="2">Single-pass type I membrane protein</topology>
    </subcellularLocation>
</comment>
<evidence type="ECO:0000313" key="15">
    <source>
        <dbReference type="Proteomes" id="UP000000768"/>
    </source>
</evidence>
<dbReference type="FunCoup" id="A0A1B6PFB2">
    <property type="interactions" value="79"/>
</dbReference>
<keyword evidence="4" id="KW-1003">Cell membrane</keyword>
<keyword evidence="15" id="KW-1185">Reference proteome</keyword>
<organism evidence="14 15">
    <name type="scientific">Sorghum bicolor</name>
    <name type="common">Sorghum</name>
    <name type="synonym">Sorghum vulgare</name>
    <dbReference type="NCBI Taxonomy" id="4558"/>
    <lineage>
        <taxon>Eukaryota</taxon>
        <taxon>Viridiplantae</taxon>
        <taxon>Streptophyta</taxon>
        <taxon>Embryophyta</taxon>
        <taxon>Tracheophyta</taxon>
        <taxon>Spermatophyta</taxon>
        <taxon>Magnoliopsida</taxon>
        <taxon>Liliopsida</taxon>
        <taxon>Poales</taxon>
        <taxon>Poaceae</taxon>
        <taxon>PACMAD clade</taxon>
        <taxon>Panicoideae</taxon>
        <taxon>Andropogonodae</taxon>
        <taxon>Andropogoneae</taxon>
        <taxon>Sorghinae</taxon>
        <taxon>Sorghum</taxon>
    </lineage>
</organism>
<evidence type="ECO:0000256" key="13">
    <source>
        <dbReference type="ARBA" id="ARBA00037847"/>
    </source>
</evidence>
<evidence type="ECO:0000256" key="3">
    <source>
        <dbReference type="ARBA" id="ARBA00009592"/>
    </source>
</evidence>
<keyword evidence="5" id="KW-0433">Leucine-rich repeat</keyword>
<dbReference type="FunFam" id="3.80.10.10:FF:000111">
    <property type="entry name" value="LRR receptor-like serine/threonine-protein kinase ERECTA"/>
    <property type="match status" value="1"/>
</dbReference>
<dbReference type="Proteomes" id="UP000000768">
    <property type="component" value="Chromosome 7"/>
</dbReference>
<keyword evidence="12" id="KW-0325">Glycoprotein</keyword>
<proteinExistence type="inferred from homology"/>
<reference evidence="15" key="3">
    <citation type="journal article" date="2018" name="Plant J.">
        <title>The Sorghum bicolor reference genome: improved assembly, gene annotations, a transcriptome atlas, and signatures of genome organization.</title>
        <authorList>
            <person name="McCormick R.F."/>
            <person name="Truong S.K."/>
            <person name="Sreedasyam A."/>
            <person name="Jenkins J."/>
            <person name="Shu S."/>
            <person name="Sims D."/>
            <person name="Kennedy M."/>
            <person name="Amirebrahimi M."/>
            <person name="Weers B.D."/>
            <person name="McKinley B."/>
            <person name="Mattison A."/>
            <person name="Morishige D.T."/>
            <person name="Grimwood J."/>
            <person name="Schmutz J."/>
            <person name="Mullet J.E."/>
        </authorList>
    </citation>
    <scope>NUCLEOTIDE SEQUENCE [LARGE SCALE GENOMIC DNA]</scope>
    <source>
        <strain evidence="15">cv. BTx623</strain>
    </source>
</reference>
<evidence type="ECO:0000256" key="12">
    <source>
        <dbReference type="ARBA" id="ARBA00023180"/>
    </source>
</evidence>
<evidence type="ECO:0000256" key="8">
    <source>
        <dbReference type="ARBA" id="ARBA00022737"/>
    </source>
</evidence>
<protein>
    <recommendedName>
        <fullName evidence="16">Leucine-rich repeat-containing N-terminal plant-type domain-containing protein</fullName>
    </recommendedName>
</protein>
<name>A0A1B6PFB2_SORBI</name>
<evidence type="ECO:0000256" key="2">
    <source>
        <dbReference type="ARBA" id="ARBA00004479"/>
    </source>
</evidence>
<evidence type="ECO:0008006" key="16">
    <source>
        <dbReference type="Google" id="ProtNLM"/>
    </source>
</evidence>
<reference evidence="14" key="2">
    <citation type="submission" date="2017-02" db="EMBL/GenBank/DDBJ databases">
        <title>WGS assembly of Sorghum bicolor.</title>
        <authorList>
            <person name="Paterson A."/>
            <person name="Mullet J."/>
            <person name="Bowers J."/>
            <person name="Bruggmann R."/>
            <person name="Dubchak I."/>
            <person name="Grimwood J."/>
            <person name="Gundlach H."/>
            <person name="Haberer G."/>
            <person name="Hellsten U."/>
            <person name="Mitros T."/>
            <person name="Poliakov A."/>
            <person name="Schmutz J."/>
            <person name="Spannagl M."/>
            <person name="Tang H."/>
            <person name="Wang X."/>
            <person name="Wicker T."/>
            <person name="Bharti A."/>
            <person name="Chapman J."/>
            <person name="Feltus F."/>
            <person name="Gowik U."/>
            <person name="Grigoriev I."/>
            <person name="Lyons E."/>
            <person name="Maher C."/>
            <person name="Martis M."/>
            <person name="Narechania A."/>
            <person name="Otillar R."/>
            <person name="Penning B."/>
            <person name="Salamov A."/>
            <person name="Wang Y."/>
            <person name="Zhang L."/>
            <person name="Carpita N."/>
            <person name="Freeling M."/>
            <person name="Gingle A."/>
            <person name="Hash C."/>
            <person name="Keller B."/>
            <person name="Klein P."/>
            <person name="Kresovich S."/>
            <person name="Mccann M."/>
            <person name="Ming R."/>
            <person name="Peterson D."/>
            <person name="Rahman M."/>
            <person name="Ware D."/>
            <person name="Westhoff P."/>
            <person name="Mayer K."/>
            <person name="Messing J."/>
            <person name="Sims D."/>
            <person name="Jenkins J."/>
            <person name="Shu S."/>
            <person name="Rokhsar D."/>
        </authorList>
    </citation>
    <scope>NUCLEOTIDE SEQUENCE</scope>
</reference>
<dbReference type="Pfam" id="PF13855">
    <property type="entry name" value="LRR_8"/>
    <property type="match status" value="1"/>
</dbReference>
<evidence type="ECO:0000256" key="4">
    <source>
        <dbReference type="ARBA" id="ARBA00022475"/>
    </source>
</evidence>
<keyword evidence="10" id="KW-0472">Membrane</keyword>
<dbReference type="Gramene" id="KXG24373">
    <property type="protein sequence ID" value="KXG24373"/>
    <property type="gene ID" value="SORBI_3007G033100"/>
</dbReference>
<evidence type="ECO:0000256" key="5">
    <source>
        <dbReference type="ARBA" id="ARBA00022614"/>
    </source>
</evidence>
<dbReference type="STRING" id="4558.A0A1B6PFB2"/>
<evidence type="ECO:0000256" key="10">
    <source>
        <dbReference type="ARBA" id="ARBA00023136"/>
    </source>
</evidence>
<reference evidence="14 15" key="1">
    <citation type="journal article" date="2009" name="Nature">
        <title>The Sorghum bicolor genome and the diversification of grasses.</title>
        <authorList>
            <person name="Paterson A.H."/>
            <person name="Bowers J.E."/>
            <person name="Bruggmann R."/>
            <person name="Dubchak I."/>
            <person name="Grimwood J."/>
            <person name="Gundlach H."/>
            <person name="Haberer G."/>
            <person name="Hellsten U."/>
            <person name="Mitros T."/>
            <person name="Poliakov A."/>
            <person name="Schmutz J."/>
            <person name="Spannagl M."/>
            <person name="Tang H."/>
            <person name="Wang X."/>
            <person name="Wicker T."/>
            <person name="Bharti A.K."/>
            <person name="Chapman J."/>
            <person name="Feltus F.A."/>
            <person name="Gowik U."/>
            <person name="Grigoriev I.V."/>
            <person name="Lyons E."/>
            <person name="Maher C.A."/>
            <person name="Martis M."/>
            <person name="Narechania A."/>
            <person name="Otillar R.P."/>
            <person name="Penning B.W."/>
            <person name="Salamov A.A."/>
            <person name="Wang Y."/>
            <person name="Zhang L."/>
            <person name="Carpita N.C."/>
            <person name="Freeling M."/>
            <person name="Gingle A.R."/>
            <person name="Hash C.T."/>
            <person name="Keller B."/>
            <person name="Klein P."/>
            <person name="Kresovich S."/>
            <person name="McCann M.C."/>
            <person name="Ming R."/>
            <person name="Peterson D.G."/>
            <person name="Mehboob-ur-Rahman"/>
            <person name="Ware D."/>
            <person name="Westhoff P."/>
            <person name="Mayer K.F."/>
            <person name="Messing J."/>
            <person name="Rokhsar D.S."/>
        </authorList>
    </citation>
    <scope>NUCLEOTIDE SEQUENCE [LARGE SCALE GENOMIC DNA]</scope>
    <source>
        <strain evidence="15">cv. BTx623</strain>
    </source>
</reference>
<evidence type="ECO:0000256" key="1">
    <source>
        <dbReference type="ARBA" id="ARBA00004236"/>
    </source>
</evidence>
<comment type="similarity">
    <text evidence="3">Belongs to the RLP family.</text>
</comment>
<keyword evidence="9" id="KW-1133">Transmembrane helix</keyword>
<gene>
    <name evidence="14" type="ORF">SORBI_3007G033100</name>
</gene>
<dbReference type="PANTHER" id="PTHR27004">
    <property type="entry name" value="RECEPTOR-LIKE PROTEIN 12 ISOFORM X1"/>
    <property type="match status" value="1"/>
</dbReference>
<dbReference type="Gramene" id="OQU79848">
    <property type="protein sequence ID" value="OQU79848"/>
    <property type="gene ID" value="SORBI_3007G033100"/>
</dbReference>